<comment type="caution">
    <text evidence="6">The sequence shown here is derived from an EMBL/GenBank/DDBJ whole genome shotgun (WGS) entry which is preliminary data.</text>
</comment>
<protein>
    <submittedName>
        <fullName evidence="6">Assimilatory nitrate reductase catalytic subunit</fullName>
        <ecNumber evidence="6">1.7.99.4</ecNumber>
    </submittedName>
</protein>
<evidence type="ECO:0000256" key="2">
    <source>
        <dbReference type="ARBA" id="ARBA00022723"/>
    </source>
</evidence>
<dbReference type="GO" id="GO:0016491">
    <property type="term" value="F:oxidoreductase activity"/>
    <property type="evidence" value="ECO:0007669"/>
    <property type="project" value="UniProtKB-KW"/>
</dbReference>
<dbReference type="InterPro" id="IPR006963">
    <property type="entry name" value="Mopterin_OxRdtase_4Fe-4S_dom"/>
</dbReference>
<dbReference type="InterPro" id="IPR006657">
    <property type="entry name" value="MoPterin_dinucl-bd_dom"/>
</dbReference>
<dbReference type="RefSeq" id="WP_053079304.1">
    <property type="nucleotide sequence ID" value="NZ_JYNU01000006.1"/>
</dbReference>
<dbReference type="EMBL" id="JYNU01000006">
    <property type="protein sequence ID" value="KMO80034.1"/>
    <property type="molecule type" value="Genomic_DNA"/>
</dbReference>
<organism evidence="6 7">
    <name type="scientific">Mycolicibacterium obuense</name>
    <dbReference type="NCBI Taxonomy" id="1807"/>
    <lineage>
        <taxon>Bacteria</taxon>
        <taxon>Bacillati</taxon>
        <taxon>Actinomycetota</taxon>
        <taxon>Actinomycetes</taxon>
        <taxon>Mycobacteriales</taxon>
        <taxon>Mycobacteriaceae</taxon>
        <taxon>Mycolicibacterium</taxon>
    </lineage>
</organism>
<accession>A0A0J6WBX6</accession>
<evidence type="ECO:0000256" key="4">
    <source>
        <dbReference type="ARBA" id="ARBA00023014"/>
    </source>
</evidence>
<dbReference type="SUPFAM" id="SSF50692">
    <property type="entry name" value="ADC-like"/>
    <property type="match status" value="1"/>
</dbReference>
<dbReference type="InterPro" id="IPR009010">
    <property type="entry name" value="Asp_de-COase-like_dom_sf"/>
</dbReference>
<dbReference type="Gene3D" id="2.20.25.90">
    <property type="entry name" value="ADC-like domains"/>
    <property type="match status" value="1"/>
</dbReference>
<name>A0A0J6WBX6_9MYCO</name>
<evidence type="ECO:0000259" key="5">
    <source>
        <dbReference type="PROSITE" id="PS51669"/>
    </source>
</evidence>
<keyword evidence="3" id="KW-0408">Iron</keyword>
<reference evidence="6 7" key="1">
    <citation type="journal article" date="2015" name="Genome Biol. Evol.">
        <title>Characterization of Three Mycobacterium spp. with Potential Use in Bioremediation by Genome Sequencing and Comparative Genomics.</title>
        <authorList>
            <person name="Das S."/>
            <person name="Pettersson B.M."/>
            <person name="Behra P.R."/>
            <person name="Ramesh M."/>
            <person name="Dasgupta S."/>
            <person name="Bhattacharya A."/>
            <person name="Kirsebom L.A."/>
        </authorList>
    </citation>
    <scope>NUCLEOTIDE SEQUENCE [LARGE SCALE GENOMIC DNA]</scope>
    <source>
        <strain evidence="6 7">DSM 44075</strain>
    </source>
</reference>
<dbReference type="Gene3D" id="3.40.50.740">
    <property type="match status" value="1"/>
</dbReference>
<dbReference type="GO" id="GO:0043546">
    <property type="term" value="F:molybdopterin cofactor binding"/>
    <property type="evidence" value="ECO:0007669"/>
    <property type="project" value="InterPro"/>
</dbReference>
<dbReference type="InterPro" id="IPR006656">
    <property type="entry name" value="Mopterin_OxRdtase"/>
</dbReference>
<dbReference type="PANTHER" id="PTHR43742">
    <property type="entry name" value="TRIMETHYLAMINE-N-OXIDE REDUCTASE"/>
    <property type="match status" value="1"/>
</dbReference>
<dbReference type="InterPro" id="IPR050612">
    <property type="entry name" value="Prok_Mopterin_Oxidored"/>
</dbReference>
<feature type="domain" description="4Fe-4S Mo/W bis-MGD-type" evidence="5">
    <location>
        <begin position="3"/>
        <end position="59"/>
    </location>
</feature>
<dbReference type="GO" id="GO:0051536">
    <property type="term" value="F:iron-sulfur cluster binding"/>
    <property type="evidence" value="ECO:0007669"/>
    <property type="project" value="UniProtKB-KW"/>
</dbReference>
<dbReference type="Proteomes" id="UP000036313">
    <property type="component" value="Unassembled WGS sequence"/>
</dbReference>
<dbReference type="GO" id="GO:0046872">
    <property type="term" value="F:metal ion binding"/>
    <property type="evidence" value="ECO:0007669"/>
    <property type="project" value="UniProtKB-KW"/>
</dbReference>
<dbReference type="Pfam" id="PF00384">
    <property type="entry name" value="Molybdopterin"/>
    <property type="match status" value="1"/>
</dbReference>
<dbReference type="AlphaFoldDB" id="A0A0J6WBX6"/>
<dbReference type="Gene3D" id="2.40.40.20">
    <property type="match status" value="1"/>
</dbReference>
<keyword evidence="4" id="KW-0411">Iron-sulfur</keyword>
<dbReference type="Gene3D" id="3.40.228.10">
    <property type="entry name" value="Dimethylsulfoxide Reductase, domain 2"/>
    <property type="match status" value="1"/>
</dbReference>
<evidence type="ECO:0000256" key="3">
    <source>
        <dbReference type="ARBA" id="ARBA00023004"/>
    </source>
</evidence>
<dbReference type="PANTHER" id="PTHR43742:SF2">
    <property type="entry name" value="ASSIMILATORY NITRATE REDUCTASE CATALYTIC SUBUNIT"/>
    <property type="match status" value="1"/>
</dbReference>
<dbReference type="PATRIC" id="fig|1807.14.peg.1174"/>
<evidence type="ECO:0000256" key="1">
    <source>
        <dbReference type="ARBA" id="ARBA00010312"/>
    </source>
</evidence>
<keyword evidence="2" id="KW-0479">Metal-binding</keyword>
<dbReference type="Pfam" id="PF01568">
    <property type="entry name" value="Molydop_binding"/>
    <property type="match status" value="1"/>
</dbReference>
<dbReference type="SMART" id="SM00926">
    <property type="entry name" value="Molybdop_Fe4S4"/>
    <property type="match status" value="1"/>
</dbReference>
<dbReference type="EC" id="1.7.99.4" evidence="6"/>
<comment type="similarity">
    <text evidence="1">Belongs to the prokaryotic molybdopterin-containing oxidoreductase family.</text>
</comment>
<dbReference type="Pfam" id="PF04879">
    <property type="entry name" value="Molybdop_Fe4S4"/>
    <property type="match status" value="1"/>
</dbReference>
<dbReference type="PROSITE" id="PS51669">
    <property type="entry name" value="4FE4S_MOW_BIS_MGD"/>
    <property type="match status" value="1"/>
</dbReference>
<evidence type="ECO:0000313" key="6">
    <source>
        <dbReference type="EMBL" id="KMO80034.1"/>
    </source>
</evidence>
<sequence length="727" mass="79271">MTVEHRVTYCRICEALCGMTATVDNGRLIELRPDEDNPLSRGRVCPKGIAMAEVQNDPDRVLSPLRRRADGGFDEVSWDVAMDDISRRLRAIVDRHGGGAVGHYLGNPAAFGYATSLWHGLFMKRLNSPHQYSPGSQDINSRFVASRLLYGAISQLPFPDLPRTDFLLVLGANPLVSHGSALRSPRIKDDLAGIVERGGRVVVVDPRRTETARKYEHLSVRPDTDAWLLLSLLHVVFDEGLADDDALTRQTTGSAGLRTVVSEFPPERTEHRTGIAASTVRDLARAFATAPTASAYGRTGACLGRHATLVCFLLDALSIVTGNLDRSGGTLFARGVIPLEELGERARALSYGESRSRVGGHPDVMGTYPAAIMAQEITTPGVGQMRALISTAGNPVLSVPNGRALAAALPTLDLFVSMDLYVNETNRHADYVLPATTFLERSDMQWGFASTSPTVFMQDTEAVVPAYGQAREEWRVYDDIARMMGMSLLAQGPMARLNSVFMTMERVGLLRVTPRRIFEFLLRLGPYGDRFGLRRGGLTPRRLRAHPHGVVLAEHAPTGILHDIVQHPDRRVHLSPTEIMDEVQELGVRHPDDPAYPLRLIGLRELRSHNSWMHNSETLMKGTRSRRHRARISPADAAAAGLVDGGRVRVVSASGTIETDVLITDEVSAGTIAVPHGWGHDGGWQRANGAGGANVNDLTSNRSDDLERLAGMSVLNGVAVRVERADA</sequence>
<keyword evidence="6" id="KW-0560">Oxidoreductase</keyword>
<dbReference type="SUPFAM" id="SSF53706">
    <property type="entry name" value="Formate dehydrogenase/DMSO reductase, domains 1-3"/>
    <property type="match status" value="1"/>
</dbReference>
<proteinExistence type="inferred from homology"/>
<evidence type="ECO:0000313" key="7">
    <source>
        <dbReference type="Proteomes" id="UP000036313"/>
    </source>
</evidence>
<gene>
    <name evidence="6" type="primary">nasC</name>
    <name evidence="6" type="ORF">MOBUDSM44075_01168</name>
</gene>